<name>A0AAI9YR38_9PEZI</name>
<dbReference type="Proteomes" id="UP001240678">
    <property type="component" value="Unassembled WGS sequence"/>
</dbReference>
<evidence type="ECO:0000259" key="2">
    <source>
        <dbReference type="Pfam" id="PF24883"/>
    </source>
</evidence>
<accession>A0AAI9YR38</accession>
<feature type="domain" description="Nephrocystin 3-like N-terminal" evidence="2">
    <location>
        <begin position="282"/>
        <end position="347"/>
    </location>
</feature>
<dbReference type="PANTHER" id="PTHR10039:SF10">
    <property type="entry name" value="NACHT DOMAIN-CONTAINING PROTEIN"/>
    <property type="match status" value="1"/>
</dbReference>
<dbReference type="PANTHER" id="PTHR10039">
    <property type="entry name" value="AMELOGENIN"/>
    <property type="match status" value="1"/>
</dbReference>
<dbReference type="GeneID" id="85342182"/>
<protein>
    <recommendedName>
        <fullName evidence="2">Nephrocystin 3-like N-terminal domain-containing protein</fullName>
    </recommendedName>
</protein>
<dbReference type="InterPro" id="IPR056884">
    <property type="entry name" value="NPHP3-like_N"/>
</dbReference>
<gene>
    <name evidence="3" type="ORF">CCOS01_10480</name>
</gene>
<dbReference type="EMBL" id="MOOE01000011">
    <property type="protein sequence ID" value="KAK1520361.1"/>
    <property type="molecule type" value="Genomic_DNA"/>
</dbReference>
<reference evidence="3 4" key="1">
    <citation type="submission" date="2016-10" db="EMBL/GenBank/DDBJ databases">
        <title>The genome sequence of Colletotrichum fioriniae PJ7.</title>
        <authorList>
            <person name="Baroncelli R."/>
        </authorList>
    </citation>
    <scope>NUCLEOTIDE SEQUENCE [LARGE SCALE GENOMIC DNA]</scope>
    <source>
        <strain evidence="3 4">IMI 309622</strain>
    </source>
</reference>
<dbReference type="AlphaFoldDB" id="A0AAI9YR38"/>
<sequence>MENISTAVATVGKLKPEIRLAQTISEFSVSLKRRRDDSHIRFKNLQTRSPPTAMEVLQLTEEINRDGAHRHRSWRPNATRLVTVLERICQFAPIGDVLVGGAQNLLASGVWATVRMTLEISLSFLSYFDKVSTLLMRIGKSSSLHKDFALLFPTCRQTQAYMCEYVIVFIKICKKITIDAHKSFASHLATSFTSTFDSVFKPLEDDLRSWGQLIENRVAVLVAKANVESNLSSIERFSRFQVMISRDAAHRDRETRAHRLFEALAPNQKEFESIWTRERKKGTSSWILNDKSYQEWLGTKTSATLWLQGNLGSGKTVTMASVVADCLIAHKNPAESQSATFLVFYISRSFHMVWSD</sequence>
<evidence type="ECO:0000256" key="1">
    <source>
        <dbReference type="ARBA" id="ARBA00022737"/>
    </source>
</evidence>
<comment type="caution">
    <text evidence="3">The sequence shown here is derived from an EMBL/GenBank/DDBJ whole genome shotgun (WGS) entry which is preliminary data.</text>
</comment>
<evidence type="ECO:0000313" key="3">
    <source>
        <dbReference type="EMBL" id="KAK1520361.1"/>
    </source>
</evidence>
<organism evidence="3 4">
    <name type="scientific">Colletotrichum costaricense</name>
    <dbReference type="NCBI Taxonomy" id="1209916"/>
    <lineage>
        <taxon>Eukaryota</taxon>
        <taxon>Fungi</taxon>
        <taxon>Dikarya</taxon>
        <taxon>Ascomycota</taxon>
        <taxon>Pezizomycotina</taxon>
        <taxon>Sordariomycetes</taxon>
        <taxon>Hypocreomycetidae</taxon>
        <taxon>Glomerellales</taxon>
        <taxon>Glomerellaceae</taxon>
        <taxon>Colletotrichum</taxon>
        <taxon>Colletotrichum acutatum species complex</taxon>
    </lineage>
</organism>
<evidence type="ECO:0000313" key="4">
    <source>
        <dbReference type="Proteomes" id="UP001240678"/>
    </source>
</evidence>
<proteinExistence type="predicted"/>
<dbReference type="RefSeq" id="XP_060310437.1">
    <property type="nucleotide sequence ID" value="XM_060458635.1"/>
</dbReference>
<keyword evidence="1" id="KW-0677">Repeat</keyword>
<keyword evidence="4" id="KW-1185">Reference proteome</keyword>
<dbReference type="Pfam" id="PF24883">
    <property type="entry name" value="NPHP3_N"/>
    <property type="match status" value="1"/>
</dbReference>